<keyword evidence="4" id="KW-1185">Reference proteome</keyword>
<gene>
    <name evidence="3" type="ORF">ACHAXA_000881</name>
</gene>
<evidence type="ECO:0000313" key="4">
    <source>
        <dbReference type="Proteomes" id="UP001530377"/>
    </source>
</evidence>
<comment type="caution">
    <text evidence="3">The sequence shown here is derived from an EMBL/GenBank/DDBJ whole genome shotgun (WGS) entry which is preliminary data.</text>
</comment>
<dbReference type="EMBL" id="JALLPB020000506">
    <property type="protein sequence ID" value="KAL3808468.1"/>
    <property type="molecule type" value="Genomic_DNA"/>
</dbReference>
<protein>
    <recommendedName>
        <fullName evidence="2">Vps41 beta-propeller domain-containing protein</fullName>
    </recommendedName>
</protein>
<proteinExistence type="predicted"/>
<dbReference type="InterPro" id="IPR036322">
    <property type="entry name" value="WD40_repeat_dom_sf"/>
</dbReference>
<feature type="domain" description="Vps41 beta-propeller" evidence="2">
    <location>
        <begin position="457"/>
        <end position="602"/>
    </location>
</feature>
<evidence type="ECO:0000313" key="3">
    <source>
        <dbReference type="EMBL" id="KAL3808468.1"/>
    </source>
</evidence>
<feature type="region of interest" description="Disordered" evidence="1">
    <location>
        <begin position="1537"/>
        <end position="1570"/>
    </location>
</feature>
<organism evidence="3 4">
    <name type="scientific">Cyclostephanos tholiformis</name>
    <dbReference type="NCBI Taxonomy" id="382380"/>
    <lineage>
        <taxon>Eukaryota</taxon>
        <taxon>Sar</taxon>
        <taxon>Stramenopiles</taxon>
        <taxon>Ochrophyta</taxon>
        <taxon>Bacillariophyta</taxon>
        <taxon>Coscinodiscophyceae</taxon>
        <taxon>Thalassiosirophycidae</taxon>
        <taxon>Stephanodiscales</taxon>
        <taxon>Stephanodiscaceae</taxon>
        <taxon>Cyclostephanos</taxon>
    </lineage>
</organism>
<dbReference type="SUPFAM" id="SSF50978">
    <property type="entry name" value="WD40 repeat-like"/>
    <property type="match status" value="1"/>
</dbReference>
<dbReference type="InterPro" id="IPR057780">
    <property type="entry name" value="Beta-prop_Vps41"/>
</dbReference>
<dbReference type="PANTHER" id="PTHR12616">
    <property type="entry name" value="VACUOLAR PROTEIN SORTING VPS41"/>
    <property type="match status" value="1"/>
</dbReference>
<feature type="compositionally biased region" description="Acidic residues" evidence="1">
    <location>
        <begin position="115"/>
        <end position="129"/>
    </location>
</feature>
<evidence type="ECO:0000259" key="2">
    <source>
        <dbReference type="Pfam" id="PF23411"/>
    </source>
</evidence>
<sequence length="1570" mass="172616">MIYVGFCQANRGPWPAETPLNMKQRRSMTAEVSNMLNLEDGGDDTKNATSPDMVIVENRVEENVHGVNDSAIRDGELLDEGDDAKNSTNSDMVTFENCVVDNVKGLNDSATSDGELSDEDSQYSYEADDGGGPLPMPPLKYARIMGSLPRDDESKSTALSVKVTASAMGRVVVRPSHLLDKKNESSMQSGSNHGYGARQGENSVEWNEYDDDDEIDRSLTRVYHVLALGFQDGKVRLVDALTGGSVLFGSTPGDGGAWYVNPSAVKRGYDEGQRIVGLSFDSGASYLSALNASGDAAIFGPLKWGKQSQRITVSEGEGQNRLGFLASFVGTESEKTNESKRKITMRPPFALMKPPTSTARFTYEDPQSFRPSLLAGGSSGSAHSYHPTCMALDPAYSRRKERALIVGFDDGRLVLSKLQGAAGVTGITSYFVGGGTSAAGGGTTVKKVDSVLYQGMIATSLSGDQAGIEAVTWRGGLVAWADSSGVRLFDIESMSRIAHIDRPTGARRNLYPTISELRPVLVFERSDSLLIAWGDCLIGLLINDSHISTAATNDGTPAKVITKKTVQATMAWEMDCVACGVAPMDEKHVAVLGLVPTPPSSIDSSDSDDHVKSKTLSNDYSVAGGDNMLELQVVNREDGKSISSDRLPLSDINLISQAPQQTIGNNQIVTGNATEFCLLSSFACPRMDGSAEWDVLNDVEKGDIARDLGDVCLESKPPDLHLRWNLCNDVCSTGKEIQSEAAIYDDDRSVASNVSICSDNYVFALSEPIDDILPGTSDLPTTSPPPVMAVIYSYDACLVLTRDVDDVISYTRSLGKPALALRQALALRREVRRHEIDELIDEFFIALLRFDSRGKDRPLSFSRLKIAAESLPILLGGDAIMWQRWILMFSRIPGGLFVIREKIPVRDPQLPEFLFNMCLEKMLEDAILSRKGQRNVINEDENHRGEEEIVSRKMFVLFLETMRCWGSTSNLRKRVRLHRHCAQNQRGGLQWHFSSGTSSVDPFIQQAEKDLQRRISQTAFGILENTHFPTSSLQNNSSMHQYIDSSRDSLFDVNHFLTRLGTRLRLGYTDNIGCYANDDTSSNVLIGSMGDNPAIILEVMAELELMRERYDRALGYYLAFGSRFMNESMTPLEETAVLSVNSFVMDSMNSSPRENSHLSILSHEGDDDVERNKYGFILSLIELHQLSHVLLKKNYFFAENIDNSSADSPVVALIALAGLSQAGTFFVNNCSPPESSSADPDENAPPSGSNLPLDLIVEQLKPRPKLLYWFLFQVFVNKADMYISFPTTTVPPVAITNLHKIQFSLFVDFFKESEADPPTSMNDRDTPFIAFLRAALPHGGIQADYVRRCLEEYRGGNVNNPVFARELAFVIENFSDGSVADAKEILQIYLRGSKNLFMAVAYAERNTMYSSILFDMLVEHCITPDPTSNVNQNSAMGALFGNLLEAAAHNGSDLASLVSRIPKGMLIEGLRPKLIAAISDYRYKVKLHELVDGILVEDKVSILRELNHVSRRGERLSLDKRNQDAYVTRTALPAKSIDVLKSQRRNAPAGTQQSPGHRNPQTAGIKNNPM</sequence>
<accession>A0ABD3R6R1</accession>
<dbReference type="InterPro" id="IPR045111">
    <property type="entry name" value="Vps41/Vps8"/>
</dbReference>
<dbReference type="PANTHER" id="PTHR12616:SF1">
    <property type="entry name" value="VACUOLAR PROTEIN SORTING-ASSOCIATED PROTEIN 41 HOMOLOG"/>
    <property type="match status" value="1"/>
</dbReference>
<evidence type="ECO:0000256" key="1">
    <source>
        <dbReference type="SAM" id="MobiDB-lite"/>
    </source>
</evidence>
<feature type="region of interest" description="Disordered" evidence="1">
    <location>
        <begin position="176"/>
        <end position="203"/>
    </location>
</feature>
<dbReference type="Proteomes" id="UP001530377">
    <property type="component" value="Unassembled WGS sequence"/>
</dbReference>
<feature type="compositionally biased region" description="Polar residues" evidence="1">
    <location>
        <begin position="1549"/>
        <end position="1570"/>
    </location>
</feature>
<feature type="region of interest" description="Disordered" evidence="1">
    <location>
        <begin position="105"/>
        <end position="134"/>
    </location>
</feature>
<reference evidence="3 4" key="1">
    <citation type="submission" date="2024-10" db="EMBL/GenBank/DDBJ databases">
        <title>Updated reference genomes for cyclostephanoid diatoms.</title>
        <authorList>
            <person name="Roberts W.R."/>
            <person name="Alverson A.J."/>
        </authorList>
    </citation>
    <scope>NUCLEOTIDE SEQUENCE [LARGE SCALE GENOMIC DNA]</scope>
    <source>
        <strain evidence="3 4">AJA228-03</strain>
    </source>
</reference>
<name>A0ABD3R6R1_9STRA</name>
<dbReference type="Pfam" id="PF23411">
    <property type="entry name" value="Beta-prop_Vps41"/>
    <property type="match status" value="1"/>
</dbReference>